<sequence length="56" mass="6338">MPISVSRLIQCYMVSLTARFSMGNGIRDQDSCNSLLTFTTYFVQNVEINNICINSK</sequence>
<accession>A0A7U2F1Z0</accession>
<dbReference type="AlphaFoldDB" id="A0A7U2F1Z0"/>
<gene>
    <name evidence="1" type="ORF">JI435_434620</name>
</gene>
<organism evidence="1 2">
    <name type="scientific">Phaeosphaeria nodorum (strain SN15 / ATCC MYA-4574 / FGSC 10173)</name>
    <name type="common">Glume blotch fungus</name>
    <name type="synonym">Parastagonospora nodorum</name>
    <dbReference type="NCBI Taxonomy" id="321614"/>
    <lineage>
        <taxon>Eukaryota</taxon>
        <taxon>Fungi</taxon>
        <taxon>Dikarya</taxon>
        <taxon>Ascomycota</taxon>
        <taxon>Pezizomycotina</taxon>
        <taxon>Dothideomycetes</taxon>
        <taxon>Pleosporomycetidae</taxon>
        <taxon>Pleosporales</taxon>
        <taxon>Pleosporineae</taxon>
        <taxon>Phaeosphaeriaceae</taxon>
        <taxon>Parastagonospora</taxon>
    </lineage>
</organism>
<dbReference type="Proteomes" id="UP000663193">
    <property type="component" value="Chromosome 7"/>
</dbReference>
<evidence type="ECO:0000313" key="2">
    <source>
        <dbReference type="Proteomes" id="UP000663193"/>
    </source>
</evidence>
<protein>
    <submittedName>
        <fullName evidence="1">Uncharacterized protein</fullName>
    </submittedName>
</protein>
<evidence type="ECO:0000313" key="1">
    <source>
        <dbReference type="EMBL" id="QRC97142.1"/>
    </source>
</evidence>
<dbReference type="VEuPathDB" id="FungiDB:JI435_434620"/>
<reference evidence="2" key="1">
    <citation type="journal article" date="2021" name="BMC Genomics">
        <title>Chromosome-level genome assembly and manually-curated proteome of model necrotroph Parastagonospora nodorum Sn15 reveals a genome-wide trove of candidate effector homologs, and redundancy of virulence-related functions within an accessory chromosome.</title>
        <authorList>
            <person name="Bertazzoni S."/>
            <person name="Jones D.A.B."/>
            <person name="Phan H.T."/>
            <person name="Tan K.-C."/>
            <person name="Hane J.K."/>
        </authorList>
    </citation>
    <scope>NUCLEOTIDE SEQUENCE [LARGE SCALE GENOMIC DNA]</scope>
    <source>
        <strain evidence="2">SN15 / ATCC MYA-4574 / FGSC 10173)</strain>
    </source>
</reference>
<proteinExistence type="predicted"/>
<dbReference type="EMBL" id="CP069029">
    <property type="protein sequence ID" value="QRC97142.1"/>
    <property type="molecule type" value="Genomic_DNA"/>
</dbReference>
<keyword evidence="2" id="KW-1185">Reference proteome</keyword>
<name>A0A7U2F1Z0_PHANO</name>